<feature type="compositionally biased region" description="Low complexity" evidence="7">
    <location>
        <begin position="317"/>
        <end position="329"/>
    </location>
</feature>
<evidence type="ECO:0000256" key="5">
    <source>
        <dbReference type="ARBA" id="ARBA00023163"/>
    </source>
</evidence>
<dbReference type="InterPro" id="IPR025756">
    <property type="entry name" value="Myb_CC_LHEQLE"/>
</dbReference>
<keyword evidence="5" id="KW-0804">Transcription</keyword>
<evidence type="ECO:0000313" key="10">
    <source>
        <dbReference type="Proteomes" id="UP001058974"/>
    </source>
</evidence>
<dbReference type="Pfam" id="PF00249">
    <property type="entry name" value="Myb_DNA-binding"/>
    <property type="match status" value="1"/>
</dbReference>
<keyword evidence="6" id="KW-0539">Nucleus</keyword>
<dbReference type="Pfam" id="PF14379">
    <property type="entry name" value="Myb_CC_LHEQLE"/>
    <property type="match status" value="1"/>
</dbReference>
<dbReference type="Gramene" id="Psat06G0388800-T2">
    <property type="protein sequence ID" value="KAI5398264.1"/>
    <property type="gene ID" value="KIW84_063888"/>
</dbReference>
<accession>A0A9D4W8S8</accession>
<dbReference type="PROSITE" id="PS51294">
    <property type="entry name" value="HTH_MYB"/>
    <property type="match status" value="1"/>
</dbReference>
<organism evidence="9 10">
    <name type="scientific">Pisum sativum</name>
    <name type="common">Garden pea</name>
    <name type="synonym">Lathyrus oleraceus</name>
    <dbReference type="NCBI Taxonomy" id="3888"/>
    <lineage>
        <taxon>Eukaryota</taxon>
        <taxon>Viridiplantae</taxon>
        <taxon>Streptophyta</taxon>
        <taxon>Embryophyta</taxon>
        <taxon>Tracheophyta</taxon>
        <taxon>Spermatophyta</taxon>
        <taxon>Magnoliopsida</taxon>
        <taxon>eudicotyledons</taxon>
        <taxon>Gunneridae</taxon>
        <taxon>Pentapetalae</taxon>
        <taxon>rosids</taxon>
        <taxon>fabids</taxon>
        <taxon>Fabales</taxon>
        <taxon>Fabaceae</taxon>
        <taxon>Papilionoideae</taxon>
        <taxon>50 kb inversion clade</taxon>
        <taxon>NPAAA clade</taxon>
        <taxon>Hologalegina</taxon>
        <taxon>IRL clade</taxon>
        <taxon>Fabeae</taxon>
        <taxon>Lathyrus</taxon>
    </lineage>
</organism>
<dbReference type="InterPro" id="IPR009057">
    <property type="entry name" value="Homeodomain-like_sf"/>
</dbReference>
<proteinExistence type="inferred from homology"/>
<feature type="domain" description="HTH myb-type" evidence="8">
    <location>
        <begin position="180"/>
        <end position="240"/>
    </location>
</feature>
<keyword evidence="4" id="KW-0175">Coiled coil</keyword>
<evidence type="ECO:0000256" key="3">
    <source>
        <dbReference type="ARBA" id="ARBA00023015"/>
    </source>
</evidence>
<feature type="compositionally biased region" description="Polar residues" evidence="7">
    <location>
        <begin position="10"/>
        <end position="21"/>
    </location>
</feature>
<dbReference type="GO" id="GO:0005634">
    <property type="term" value="C:nucleus"/>
    <property type="evidence" value="ECO:0007669"/>
    <property type="project" value="UniProtKB-SubCell"/>
</dbReference>
<comment type="caution">
    <text evidence="9">The sequence shown here is derived from an EMBL/GenBank/DDBJ whole genome shotgun (WGS) entry which is preliminary data.</text>
</comment>
<dbReference type="GO" id="GO:0003700">
    <property type="term" value="F:DNA-binding transcription factor activity"/>
    <property type="evidence" value="ECO:0007669"/>
    <property type="project" value="InterPro"/>
</dbReference>
<feature type="region of interest" description="Disordered" evidence="7">
    <location>
        <begin position="1"/>
        <end position="22"/>
    </location>
</feature>
<keyword evidence="3" id="KW-0805">Transcription regulation</keyword>
<feature type="compositionally biased region" description="Basic and acidic residues" evidence="7">
    <location>
        <begin position="354"/>
        <end position="365"/>
    </location>
</feature>
<dbReference type="InterPro" id="IPR006447">
    <property type="entry name" value="Myb_dom_plants"/>
</dbReference>
<evidence type="ECO:0000313" key="9">
    <source>
        <dbReference type="EMBL" id="KAI5398264.1"/>
    </source>
</evidence>
<dbReference type="PANTHER" id="PTHR31499:SF80">
    <property type="entry name" value="HTH MYB-TYPE DOMAIN-CONTAINING PROTEIN"/>
    <property type="match status" value="1"/>
</dbReference>
<dbReference type="FunFam" id="1.10.10.60:FF:000002">
    <property type="entry name" value="Myb family transcription factor"/>
    <property type="match status" value="1"/>
</dbReference>
<dbReference type="Proteomes" id="UP001058974">
    <property type="component" value="Chromosome 6"/>
</dbReference>
<dbReference type="AlphaFoldDB" id="A0A9D4W8S8"/>
<dbReference type="InterPro" id="IPR001005">
    <property type="entry name" value="SANT/Myb"/>
</dbReference>
<dbReference type="InterPro" id="IPR017930">
    <property type="entry name" value="Myb_dom"/>
</dbReference>
<dbReference type="GO" id="GO:0003677">
    <property type="term" value="F:DNA binding"/>
    <property type="evidence" value="ECO:0007669"/>
    <property type="project" value="InterPro"/>
</dbReference>
<comment type="subcellular location">
    <subcellularLocation>
        <location evidence="1">Nucleus</location>
    </subcellularLocation>
</comment>
<evidence type="ECO:0000256" key="6">
    <source>
        <dbReference type="ARBA" id="ARBA00023242"/>
    </source>
</evidence>
<keyword evidence="10" id="KW-1185">Reference proteome</keyword>
<dbReference type="PANTHER" id="PTHR31499">
    <property type="entry name" value="MYB FAMILY TRANSCRIPTION FACTOR PHL11"/>
    <property type="match status" value="1"/>
</dbReference>
<sequence>MSSSYPSSSMRTASINSNNRSAGHMFSNPAELLDNIPFPPASEMHSMPFPQESDAISWGTDLFEDMLPFPDNVPIQNDHVEYSASNVLGGNAKTTEFKEWVDQLMQVDDDSLHPDWNELLGDNNMAEPTAAEEAQISVQETQVSLQQYVPSNEETQVSLQQYVPSNEVNVFPNSSGSTTSQSKPRMRWTPELHEAFVEAVNQLGGSEKATPKGVLNLMKVEGLTIYHVKSHLQKYRTARYKPEASEEIPEKLTSIEEMPPIDLKTPKGITEALRLQMELQKRLHEQLEIQRKLQIQIENQGKHLQMMFEQQIKSGEPSAPSSSAALPSPVENLESSNEGHEKIGINYSTPDTSAKQKGDDAKVSDELDQLSTPPTKRVKTD</sequence>
<evidence type="ECO:0000259" key="8">
    <source>
        <dbReference type="PROSITE" id="PS51294"/>
    </source>
</evidence>
<dbReference type="SUPFAM" id="SSF46689">
    <property type="entry name" value="Homeodomain-like"/>
    <property type="match status" value="1"/>
</dbReference>
<evidence type="ECO:0000256" key="2">
    <source>
        <dbReference type="ARBA" id="ARBA00006783"/>
    </source>
</evidence>
<dbReference type="NCBIfam" id="TIGR01557">
    <property type="entry name" value="myb_SHAQKYF"/>
    <property type="match status" value="1"/>
</dbReference>
<gene>
    <name evidence="9" type="ORF">KIW84_063888</name>
</gene>
<reference evidence="9 10" key="1">
    <citation type="journal article" date="2022" name="Nat. Genet.">
        <title>Improved pea reference genome and pan-genome highlight genomic features and evolutionary characteristics.</title>
        <authorList>
            <person name="Yang T."/>
            <person name="Liu R."/>
            <person name="Luo Y."/>
            <person name="Hu S."/>
            <person name="Wang D."/>
            <person name="Wang C."/>
            <person name="Pandey M.K."/>
            <person name="Ge S."/>
            <person name="Xu Q."/>
            <person name="Li N."/>
            <person name="Li G."/>
            <person name="Huang Y."/>
            <person name="Saxena R.K."/>
            <person name="Ji Y."/>
            <person name="Li M."/>
            <person name="Yan X."/>
            <person name="He Y."/>
            <person name="Liu Y."/>
            <person name="Wang X."/>
            <person name="Xiang C."/>
            <person name="Varshney R.K."/>
            <person name="Ding H."/>
            <person name="Gao S."/>
            <person name="Zong X."/>
        </authorList>
    </citation>
    <scope>NUCLEOTIDE SEQUENCE [LARGE SCALE GENOMIC DNA]</scope>
    <source>
        <strain evidence="9 10">cv. Zhongwan 6</strain>
    </source>
</reference>
<dbReference type="EMBL" id="JAMSHJ010000006">
    <property type="protein sequence ID" value="KAI5398264.1"/>
    <property type="molecule type" value="Genomic_DNA"/>
</dbReference>
<dbReference type="InterPro" id="IPR046955">
    <property type="entry name" value="PHR1-like"/>
</dbReference>
<dbReference type="Gene3D" id="1.10.10.60">
    <property type="entry name" value="Homeodomain-like"/>
    <property type="match status" value="1"/>
</dbReference>
<protein>
    <recommendedName>
        <fullName evidence="8">HTH myb-type domain-containing protein</fullName>
    </recommendedName>
</protein>
<evidence type="ECO:0000256" key="7">
    <source>
        <dbReference type="SAM" id="MobiDB-lite"/>
    </source>
</evidence>
<feature type="region of interest" description="Disordered" evidence="7">
    <location>
        <begin position="312"/>
        <end position="381"/>
    </location>
</feature>
<evidence type="ECO:0000256" key="4">
    <source>
        <dbReference type="ARBA" id="ARBA00023054"/>
    </source>
</evidence>
<evidence type="ECO:0000256" key="1">
    <source>
        <dbReference type="ARBA" id="ARBA00004123"/>
    </source>
</evidence>
<comment type="similarity">
    <text evidence="2">Belongs to the MYB-CC family.</text>
</comment>
<name>A0A9D4W8S8_PEA</name>